<comment type="caution">
    <text evidence="1">The sequence shown here is derived from an EMBL/GenBank/DDBJ whole genome shotgun (WGS) entry which is preliminary data.</text>
</comment>
<dbReference type="AlphaFoldDB" id="A0A7C1K0K2"/>
<dbReference type="Pfam" id="PF07892">
    <property type="entry name" value="DUF1667"/>
    <property type="match status" value="1"/>
</dbReference>
<dbReference type="InterPro" id="IPR036593">
    <property type="entry name" value="CPE0013-like_sf"/>
</dbReference>
<gene>
    <name evidence="1" type="ORF">ENQ20_12005</name>
</gene>
<sequence length="134" mass="14931">MGEIVTVRYLCIGCPLGCRLEVDEDLEEHAIVEVRGFSCRRGKEYAIQEHTAPQRMVTTTVAIDNARWPRLPVRTSKPVPKEKVLDICRTLRTVRVCAPVASGDIIVRNILNTGADVIATRDMAQRGSLQNMEA</sequence>
<organism evidence="1">
    <name type="scientific">Caldilinea aerophila</name>
    <dbReference type="NCBI Taxonomy" id="133453"/>
    <lineage>
        <taxon>Bacteria</taxon>
        <taxon>Bacillati</taxon>
        <taxon>Chloroflexota</taxon>
        <taxon>Caldilineae</taxon>
        <taxon>Caldilineales</taxon>
        <taxon>Caldilineaceae</taxon>
        <taxon>Caldilinea</taxon>
    </lineage>
</organism>
<reference evidence="1" key="1">
    <citation type="journal article" date="2020" name="mSystems">
        <title>Genome- and Community-Level Interaction Insights into Carbon Utilization and Element Cycling Functions of Hydrothermarchaeota in Hydrothermal Sediment.</title>
        <authorList>
            <person name="Zhou Z."/>
            <person name="Liu Y."/>
            <person name="Xu W."/>
            <person name="Pan J."/>
            <person name="Luo Z.H."/>
            <person name="Li M."/>
        </authorList>
    </citation>
    <scope>NUCLEOTIDE SEQUENCE [LARGE SCALE GENOMIC DNA]</scope>
    <source>
        <strain evidence="1">SpSt-289</strain>
    </source>
</reference>
<dbReference type="SUPFAM" id="SSF160148">
    <property type="entry name" value="CPE0013-like"/>
    <property type="match status" value="1"/>
</dbReference>
<dbReference type="PANTHER" id="PTHR39450">
    <property type="entry name" value="MOLYBDOPTERIN OXIDOREDUCTASE, 4FE-4S CLUSTER-BINDING SUBUNIT"/>
    <property type="match status" value="1"/>
</dbReference>
<dbReference type="PANTHER" id="PTHR39450:SF1">
    <property type="entry name" value="DUF1667 DOMAIN-CONTAINING PROTEIN"/>
    <property type="match status" value="1"/>
</dbReference>
<dbReference type="Gene3D" id="3.10.530.10">
    <property type="entry name" value="CPE0013-like"/>
    <property type="match status" value="1"/>
</dbReference>
<dbReference type="InterPro" id="IPR012460">
    <property type="entry name" value="DUF1667"/>
</dbReference>
<proteinExistence type="predicted"/>
<name>A0A7C1K0K2_9CHLR</name>
<accession>A0A7C1K0K2</accession>
<protein>
    <submittedName>
        <fullName evidence="1">DUF1667 domain-containing protein</fullName>
    </submittedName>
</protein>
<dbReference type="EMBL" id="DSMG01000119">
    <property type="protein sequence ID" value="HDX32189.1"/>
    <property type="molecule type" value="Genomic_DNA"/>
</dbReference>
<evidence type="ECO:0000313" key="1">
    <source>
        <dbReference type="EMBL" id="HDX32189.1"/>
    </source>
</evidence>